<evidence type="ECO:0000256" key="1">
    <source>
        <dbReference type="SAM" id="MobiDB-lite"/>
    </source>
</evidence>
<accession>A0ABQ8S0V2</accession>
<sequence>MSPGSSTESYPAFARIGLRENPEKTSTRSNSTDWCVSGSHNATLARQSSSQSKAAAKRSGRATNALYLSTYVVPQPQIFITIMSKRGKSMPATPPRKRKACCESGDNFPYWRSVLSALTERKHNKERIMLTKTAIITGIAKLLGQEDRDITYALFCSVLCIMEQVLFDEILILSVEENPHFYDKRRASYKDEKMKENTWRSIAASLNTDRDNTGEMSPGSSTESYPAFARTWLRENPGKNLNQATSPDRDSNPDHLVSRPDALTVTPQEHVESMSAGMLNLSNCRFRSRFIVDQPLRVSSPYKIQRISLLRNRET</sequence>
<organism evidence="3 4">
    <name type="scientific">Periplaneta americana</name>
    <name type="common">American cockroach</name>
    <name type="synonym">Blatta americana</name>
    <dbReference type="NCBI Taxonomy" id="6978"/>
    <lineage>
        <taxon>Eukaryota</taxon>
        <taxon>Metazoa</taxon>
        <taxon>Ecdysozoa</taxon>
        <taxon>Arthropoda</taxon>
        <taxon>Hexapoda</taxon>
        <taxon>Insecta</taxon>
        <taxon>Pterygota</taxon>
        <taxon>Neoptera</taxon>
        <taxon>Polyneoptera</taxon>
        <taxon>Dictyoptera</taxon>
        <taxon>Blattodea</taxon>
        <taxon>Blattoidea</taxon>
        <taxon>Blattidae</taxon>
        <taxon>Blattinae</taxon>
        <taxon>Periplaneta</taxon>
    </lineage>
</organism>
<feature type="region of interest" description="Disordered" evidence="1">
    <location>
        <begin position="237"/>
        <end position="259"/>
    </location>
</feature>
<evidence type="ECO:0000259" key="2">
    <source>
        <dbReference type="Pfam" id="PF10545"/>
    </source>
</evidence>
<feature type="region of interest" description="Disordered" evidence="1">
    <location>
        <begin position="1"/>
        <end position="34"/>
    </location>
</feature>
<feature type="compositionally biased region" description="Basic and acidic residues" evidence="1">
    <location>
        <begin position="247"/>
        <end position="258"/>
    </location>
</feature>
<dbReference type="Pfam" id="PF10545">
    <property type="entry name" value="MADF_DNA_bdg"/>
    <property type="match status" value="1"/>
</dbReference>
<name>A0ABQ8S0V2_PERAM</name>
<reference evidence="3 4" key="1">
    <citation type="journal article" date="2022" name="Allergy">
        <title>Genome assembly and annotation of Periplaneta americana reveal a comprehensive cockroach allergen profile.</title>
        <authorList>
            <person name="Wang L."/>
            <person name="Xiong Q."/>
            <person name="Saelim N."/>
            <person name="Wang L."/>
            <person name="Nong W."/>
            <person name="Wan A.T."/>
            <person name="Shi M."/>
            <person name="Liu X."/>
            <person name="Cao Q."/>
            <person name="Hui J.H.L."/>
            <person name="Sookrung N."/>
            <person name="Leung T.F."/>
            <person name="Tungtrongchitr A."/>
            <person name="Tsui S.K.W."/>
        </authorList>
    </citation>
    <scope>NUCLEOTIDE SEQUENCE [LARGE SCALE GENOMIC DNA]</scope>
    <source>
        <strain evidence="3">PWHHKU_190912</strain>
    </source>
</reference>
<evidence type="ECO:0000313" key="3">
    <source>
        <dbReference type="EMBL" id="KAJ4427614.1"/>
    </source>
</evidence>
<comment type="caution">
    <text evidence="3">The sequence shown here is derived from an EMBL/GenBank/DDBJ whole genome shotgun (WGS) entry which is preliminary data.</text>
</comment>
<dbReference type="InterPro" id="IPR006578">
    <property type="entry name" value="MADF-dom"/>
</dbReference>
<feature type="compositionally biased region" description="Basic and acidic residues" evidence="1">
    <location>
        <begin position="17"/>
        <end position="26"/>
    </location>
</feature>
<keyword evidence="4" id="KW-1185">Reference proteome</keyword>
<dbReference type="EMBL" id="JAJSOF020000038">
    <property type="protein sequence ID" value="KAJ4427614.1"/>
    <property type="molecule type" value="Genomic_DNA"/>
</dbReference>
<dbReference type="Proteomes" id="UP001148838">
    <property type="component" value="Unassembled WGS sequence"/>
</dbReference>
<protein>
    <recommendedName>
        <fullName evidence="2">MADF domain-containing protein</fullName>
    </recommendedName>
</protein>
<evidence type="ECO:0000313" key="4">
    <source>
        <dbReference type="Proteomes" id="UP001148838"/>
    </source>
</evidence>
<proteinExistence type="predicted"/>
<gene>
    <name evidence="3" type="ORF">ANN_25262</name>
</gene>
<feature type="domain" description="MADF" evidence="2">
    <location>
        <begin position="171"/>
        <end position="211"/>
    </location>
</feature>